<evidence type="ECO:0000313" key="2">
    <source>
        <dbReference type="Proteomes" id="UP000886523"/>
    </source>
</evidence>
<proteinExistence type="predicted"/>
<dbReference type="Proteomes" id="UP000886523">
    <property type="component" value="Unassembled WGS sequence"/>
</dbReference>
<gene>
    <name evidence="1" type="ORF">BS47DRAFT_1351791</name>
</gene>
<evidence type="ECO:0000313" key="1">
    <source>
        <dbReference type="EMBL" id="KAF9507375.1"/>
    </source>
</evidence>
<accession>A0A9P6AL97</accession>
<organism evidence="1 2">
    <name type="scientific">Hydnum rufescens UP504</name>
    <dbReference type="NCBI Taxonomy" id="1448309"/>
    <lineage>
        <taxon>Eukaryota</taxon>
        <taxon>Fungi</taxon>
        <taxon>Dikarya</taxon>
        <taxon>Basidiomycota</taxon>
        <taxon>Agaricomycotina</taxon>
        <taxon>Agaricomycetes</taxon>
        <taxon>Cantharellales</taxon>
        <taxon>Hydnaceae</taxon>
        <taxon>Hydnum</taxon>
    </lineage>
</organism>
<name>A0A9P6AL97_9AGAM</name>
<comment type="caution">
    <text evidence="1">The sequence shown here is derived from an EMBL/GenBank/DDBJ whole genome shotgun (WGS) entry which is preliminary data.</text>
</comment>
<keyword evidence="2" id="KW-1185">Reference proteome</keyword>
<dbReference type="AlphaFoldDB" id="A0A9P6AL97"/>
<dbReference type="EMBL" id="MU129083">
    <property type="protein sequence ID" value="KAF9507375.1"/>
    <property type="molecule type" value="Genomic_DNA"/>
</dbReference>
<reference evidence="1" key="1">
    <citation type="journal article" date="2020" name="Nat. Commun.">
        <title>Large-scale genome sequencing of mycorrhizal fungi provides insights into the early evolution of symbiotic traits.</title>
        <authorList>
            <person name="Miyauchi S."/>
            <person name="Kiss E."/>
            <person name="Kuo A."/>
            <person name="Drula E."/>
            <person name="Kohler A."/>
            <person name="Sanchez-Garcia M."/>
            <person name="Morin E."/>
            <person name="Andreopoulos B."/>
            <person name="Barry K.W."/>
            <person name="Bonito G."/>
            <person name="Buee M."/>
            <person name="Carver A."/>
            <person name="Chen C."/>
            <person name="Cichocki N."/>
            <person name="Clum A."/>
            <person name="Culley D."/>
            <person name="Crous P.W."/>
            <person name="Fauchery L."/>
            <person name="Girlanda M."/>
            <person name="Hayes R.D."/>
            <person name="Keri Z."/>
            <person name="LaButti K."/>
            <person name="Lipzen A."/>
            <person name="Lombard V."/>
            <person name="Magnuson J."/>
            <person name="Maillard F."/>
            <person name="Murat C."/>
            <person name="Nolan M."/>
            <person name="Ohm R.A."/>
            <person name="Pangilinan J."/>
            <person name="Pereira M.F."/>
            <person name="Perotto S."/>
            <person name="Peter M."/>
            <person name="Pfister S."/>
            <person name="Riley R."/>
            <person name="Sitrit Y."/>
            <person name="Stielow J.B."/>
            <person name="Szollosi G."/>
            <person name="Zifcakova L."/>
            <person name="Stursova M."/>
            <person name="Spatafora J.W."/>
            <person name="Tedersoo L."/>
            <person name="Vaario L.M."/>
            <person name="Yamada A."/>
            <person name="Yan M."/>
            <person name="Wang P."/>
            <person name="Xu J."/>
            <person name="Bruns T."/>
            <person name="Baldrian P."/>
            <person name="Vilgalys R."/>
            <person name="Dunand C."/>
            <person name="Henrissat B."/>
            <person name="Grigoriev I.V."/>
            <person name="Hibbett D."/>
            <person name="Nagy L.G."/>
            <person name="Martin F.M."/>
        </authorList>
    </citation>
    <scope>NUCLEOTIDE SEQUENCE</scope>
    <source>
        <strain evidence="1">UP504</strain>
    </source>
</reference>
<protein>
    <submittedName>
        <fullName evidence="1">Uncharacterized protein</fullName>
    </submittedName>
</protein>
<sequence>MATVPGYLYPIGWAWWNSDSSQQTANLGGYHNILRLLSLTLWSPDAYAIFSGAQHRRNIFGEIGAMRYVPLPDLRVPSWPVSLRKFGVLLPVVLNLMG</sequence>